<name>A4J638_DESRM</name>
<dbReference type="KEGG" id="drm:Dred_2024"/>
<dbReference type="AlphaFoldDB" id="A4J638"/>
<reference evidence="1 2" key="1">
    <citation type="submission" date="2007-03" db="EMBL/GenBank/DDBJ databases">
        <title>Complete sequence of Desulfotomaculum reducens MI-1.</title>
        <authorList>
            <consortium name="US DOE Joint Genome Institute"/>
            <person name="Copeland A."/>
            <person name="Lucas S."/>
            <person name="Lapidus A."/>
            <person name="Barry K."/>
            <person name="Detter J.C."/>
            <person name="Glavina del Rio T."/>
            <person name="Hammon N."/>
            <person name="Israni S."/>
            <person name="Dalin E."/>
            <person name="Tice H."/>
            <person name="Pitluck S."/>
            <person name="Sims D."/>
            <person name="Brettin T."/>
            <person name="Bruce D."/>
            <person name="Han C."/>
            <person name="Tapia R."/>
            <person name="Schmutz J."/>
            <person name="Larimer F."/>
            <person name="Land M."/>
            <person name="Hauser L."/>
            <person name="Kyrpides N."/>
            <person name="Kim E."/>
            <person name="Tebo B.M."/>
            <person name="Richardson P."/>
        </authorList>
    </citation>
    <scope>NUCLEOTIDE SEQUENCE [LARGE SCALE GENOMIC DNA]</scope>
    <source>
        <strain evidence="1 2">MI-1</strain>
    </source>
</reference>
<gene>
    <name evidence="1" type="ordered locus">Dred_2024</name>
</gene>
<keyword evidence="2" id="KW-1185">Reference proteome</keyword>
<dbReference type="InterPro" id="IPR012337">
    <property type="entry name" value="RNaseH-like_sf"/>
</dbReference>
<dbReference type="Proteomes" id="UP000001556">
    <property type="component" value="Chromosome"/>
</dbReference>
<accession>A4J638</accession>
<evidence type="ECO:0000313" key="2">
    <source>
        <dbReference type="Proteomes" id="UP000001556"/>
    </source>
</evidence>
<proteinExistence type="predicted"/>
<sequence>MCVHAEFYWDEKLPRLEDSLKKAILRHGVPEKLYVDNGAGQN</sequence>
<protein>
    <submittedName>
        <fullName evidence="1">Transposase</fullName>
    </submittedName>
</protein>
<dbReference type="HOGENOM" id="CLU_3250565_0_0_9"/>
<dbReference type="SUPFAM" id="SSF53098">
    <property type="entry name" value="Ribonuclease H-like"/>
    <property type="match status" value="1"/>
</dbReference>
<evidence type="ECO:0000313" key="1">
    <source>
        <dbReference type="EMBL" id="ABO50541.1"/>
    </source>
</evidence>
<dbReference type="EMBL" id="CP000612">
    <property type="protein sequence ID" value="ABO50541.1"/>
    <property type="molecule type" value="Genomic_DNA"/>
</dbReference>
<dbReference type="eggNOG" id="COG2801">
    <property type="taxonomic scope" value="Bacteria"/>
</dbReference>
<organism evidence="1 2">
    <name type="scientific">Desulforamulus reducens (strain ATCC BAA-1160 / DSM 100696 / MI-1)</name>
    <name type="common">Desulfotomaculum reducens</name>
    <dbReference type="NCBI Taxonomy" id="349161"/>
    <lineage>
        <taxon>Bacteria</taxon>
        <taxon>Bacillati</taxon>
        <taxon>Bacillota</taxon>
        <taxon>Clostridia</taxon>
        <taxon>Eubacteriales</taxon>
        <taxon>Peptococcaceae</taxon>
        <taxon>Desulforamulus</taxon>
    </lineage>
</organism>